<evidence type="ECO:0000259" key="2">
    <source>
        <dbReference type="Pfam" id="PF10543"/>
    </source>
</evidence>
<proteinExistence type="predicted"/>
<dbReference type="InterPro" id="IPR018873">
    <property type="entry name" value="KilA-N_DNA-bd_domain"/>
</dbReference>
<evidence type="ECO:0000313" key="3">
    <source>
        <dbReference type="EMBL" id="PRR85562.1"/>
    </source>
</evidence>
<evidence type="ECO:0000256" key="1">
    <source>
        <dbReference type="SAM" id="Coils"/>
    </source>
</evidence>
<dbReference type="RefSeq" id="WP_106009092.1">
    <property type="nucleotide sequence ID" value="NZ_PVXP01000015.1"/>
</dbReference>
<evidence type="ECO:0000313" key="4">
    <source>
        <dbReference type="Proteomes" id="UP000237798"/>
    </source>
</evidence>
<gene>
    <name evidence="3" type="ORF">CLLU_14830</name>
</gene>
<name>A0A2T0BP13_9CLOT</name>
<feature type="domain" description="KilA-N DNA-binding" evidence="2">
    <location>
        <begin position="7"/>
        <end position="90"/>
    </location>
</feature>
<keyword evidence="4" id="KW-1185">Reference proteome</keyword>
<dbReference type="Proteomes" id="UP000237798">
    <property type="component" value="Unassembled WGS sequence"/>
</dbReference>
<feature type="coiled-coil region" evidence="1">
    <location>
        <begin position="129"/>
        <end position="156"/>
    </location>
</feature>
<dbReference type="OrthoDB" id="9812611at2"/>
<dbReference type="EMBL" id="PVXP01000015">
    <property type="protein sequence ID" value="PRR85562.1"/>
    <property type="molecule type" value="Genomic_DNA"/>
</dbReference>
<sequence length="248" mass="28990">MSNLIPVTYNNERILTTEQLAQVYETSTDNIKVNFNNNKERFEEGKHFFHLKGSKLKAFKDKVNNTYLVGKNANQLYLWTERGADRHCKILDTDKAWEQFDHLEETYFRVKENKPACMEDVLIQSLKGMKEIRLKAEQATQKAELANTRIDNLDCTNIQGTPQQRLNAMIRKYSYENGIIYSHGWEDFRKAYNTAYHTNVVTKCHNYCKDNHIKKLSIPAYLTRVGLIEDALRVADKMLNSKDIEEVI</sequence>
<dbReference type="AlphaFoldDB" id="A0A2T0BP13"/>
<dbReference type="Pfam" id="PF10543">
    <property type="entry name" value="ORF6N"/>
    <property type="match status" value="1"/>
</dbReference>
<organism evidence="3 4">
    <name type="scientific">Clostridium luticellarii</name>
    <dbReference type="NCBI Taxonomy" id="1691940"/>
    <lineage>
        <taxon>Bacteria</taxon>
        <taxon>Bacillati</taxon>
        <taxon>Bacillota</taxon>
        <taxon>Clostridia</taxon>
        <taxon>Eubacteriales</taxon>
        <taxon>Clostridiaceae</taxon>
        <taxon>Clostridium</taxon>
    </lineage>
</organism>
<accession>A0A2T0BP13</accession>
<comment type="caution">
    <text evidence="3">The sequence shown here is derived from an EMBL/GenBank/DDBJ whole genome shotgun (WGS) entry which is preliminary data.</text>
</comment>
<reference evidence="3 4" key="1">
    <citation type="submission" date="2018-03" db="EMBL/GenBank/DDBJ databases">
        <title>Genome sequence of Clostridium luticellarii DSM 29923.</title>
        <authorList>
            <person name="Poehlein A."/>
            <person name="Daniel R."/>
        </authorList>
    </citation>
    <scope>NUCLEOTIDE SEQUENCE [LARGE SCALE GENOMIC DNA]</scope>
    <source>
        <strain evidence="3 4">DSM 29923</strain>
    </source>
</reference>
<keyword evidence="1" id="KW-0175">Coiled coil</keyword>
<protein>
    <submittedName>
        <fullName evidence="3">ORF6N domain protein</fullName>
    </submittedName>
</protein>